<gene>
    <name evidence="1" type="ORF">Tco_0923308</name>
</gene>
<accession>A0ABQ5D7S3</accession>
<name>A0ABQ5D7S3_9ASTR</name>
<comment type="caution">
    <text evidence="1">The sequence shown here is derived from an EMBL/GenBank/DDBJ whole genome shotgun (WGS) entry which is preliminary data.</text>
</comment>
<sequence>MQSVVEMFRQQEQAANLSTRTSEPSRHFNSICYDNDDDEESTIPLNEIISQITLSVAITPVLPDYGPEDLLFMRGMRILNYSEKESGKNSSPLDVLGGNSVIFSNPLFDSNDNFTSSDDESFPDEDVQEENFKTYSNPLFEFDDKYISSDALLVTHLSELNEDECFDPGGDEIEACLTSDSIPPRIDGADFDPKGDILLLEKLLNDDISFSLPSKELHFEGLKVIKSYIPPDFEDNYYDSEGDTIYLKRLLINDTVPNLPPGVFFDHDLKKLK</sequence>
<protein>
    <recommendedName>
        <fullName evidence="3">Reverse transcriptase domain-containing protein</fullName>
    </recommendedName>
</protein>
<reference evidence="1" key="2">
    <citation type="submission" date="2022-01" db="EMBL/GenBank/DDBJ databases">
        <authorList>
            <person name="Yamashiro T."/>
            <person name="Shiraishi A."/>
            <person name="Satake H."/>
            <person name="Nakayama K."/>
        </authorList>
    </citation>
    <scope>NUCLEOTIDE SEQUENCE</scope>
</reference>
<reference evidence="1" key="1">
    <citation type="journal article" date="2022" name="Int. J. Mol. Sci.">
        <title>Draft Genome of Tanacetum Coccineum: Genomic Comparison of Closely Related Tanacetum-Family Plants.</title>
        <authorList>
            <person name="Yamashiro T."/>
            <person name="Shiraishi A."/>
            <person name="Nakayama K."/>
            <person name="Satake H."/>
        </authorList>
    </citation>
    <scope>NUCLEOTIDE SEQUENCE</scope>
</reference>
<organism evidence="1 2">
    <name type="scientific">Tanacetum coccineum</name>
    <dbReference type="NCBI Taxonomy" id="301880"/>
    <lineage>
        <taxon>Eukaryota</taxon>
        <taxon>Viridiplantae</taxon>
        <taxon>Streptophyta</taxon>
        <taxon>Embryophyta</taxon>
        <taxon>Tracheophyta</taxon>
        <taxon>Spermatophyta</taxon>
        <taxon>Magnoliopsida</taxon>
        <taxon>eudicotyledons</taxon>
        <taxon>Gunneridae</taxon>
        <taxon>Pentapetalae</taxon>
        <taxon>asterids</taxon>
        <taxon>campanulids</taxon>
        <taxon>Asterales</taxon>
        <taxon>Asteraceae</taxon>
        <taxon>Asteroideae</taxon>
        <taxon>Anthemideae</taxon>
        <taxon>Anthemidinae</taxon>
        <taxon>Tanacetum</taxon>
    </lineage>
</organism>
<keyword evidence="2" id="KW-1185">Reference proteome</keyword>
<evidence type="ECO:0008006" key="3">
    <source>
        <dbReference type="Google" id="ProtNLM"/>
    </source>
</evidence>
<evidence type="ECO:0000313" key="2">
    <source>
        <dbReference type="Proteomes" id="UP001151760"/>
    </source>
</evidence>
<dbReference type="Proteomes" id="UP001151760">
    <property type="component" value="Unassembled WGS sequence"/>
</dbReference>
<proteinExistence type="predicted"/>
<dbReference type="EMBL" id="BQNB010014829">
    <property type="protein sequence ID" value="GJT32889.1"/>
    <property type="molecule type" value="Genomic_DNA"/>
</dbReference>
<evidence type="ECO:0000313" key="1">
    <source>
        <dbReference type="EMBL" id="GJT32889.1"/>
    </source>
</evidence>